<dbReference type="GO" id="GO:0046872">
    <property type="term" value="F:metal ion binding"/>
    <property type="evidence" value="ECO:0007669"/>
    <property type="project" value="UniProtKB-KW"/>
</dbReference>
<evidence type="ECO:0000256" key="2">
    <source>
        <dbReference type="ARBA" id="ARBA00022485"/>
    </source>
</evidence>
<dbReference type="InterPro" id="IPR023867">
    <property type="entry name" value="Sulphatase_maturase_rSAM"/>
</dbReference>
<dbReference type="GO" id="GO:0051539">
    <property type="term" value="F:4 iron, 4 sulfur cluster binding"/>
    <property type="evidence" value="ECO:0007669"/>
    <property type="project" value="UniProtKB-KW"/>
</dbReference>
<reference evidence="10" key="1">
    <citation type="submission" date="2011-12" db="EMBL/GenBank/DDBJ databases">
        <title>Complete sequence of Tannerella forsythia ATCC 43037.</title>
        <authorList>
            <person name="Dewhirst F."/>
            <person name="Tanner A."/>
            <person name="Izard J."/>
            <person name="Brinkac L."/>
            <person name="Durkin A.S."/>
            <person name="Hostetler J."/>
            <person name="Shetty J."/>
            <person name="Torralba M."/>
            <person name="Gill S."/>
            <person name="Nelson K."/>
        </authorList>
    </citation>
    <scope>NUCLEOTIDE SEQUENCE [LARGE SCALE GENOMIC DNA]</scope>
    <source>
        <strain evidence="10">ATCC 43037 / JCM 10827 / CCUG 33226 / KCTC 5666 / FDC 338</strain>
    </source>
</reference>
<dbReference type="Gene3D" id="3.20.20.70">
    <property type="entry name" value="Aldolase class I"/>
    <property type="match status" value="1"/>
</dbReference>
<dbReference type="STRING" id="203275.BFO_0060"/>
<dbReference type="SFLD" id="SFLDG01384">
    <property type="entry name" value="thioether_bond_formation_requi"/>
    <property type="match status" value="1"/>
</dbReference>
<proteinExistence type="inferred from homology"/>
<dbReference type="InterPro" id="IPR007197">
    <property type="entry name" value="rSAM"/>
</dbReference>
<evidence type="ECO:0000256" key="4">
    <source>
        <dbReference type="ARBA" id="ARBA00022723"/>
    </source>
</evidence>
<keyword evidence="2" id="KW-0004">4Fe-4S</keyword>
<dbReference type="eggNOG" id="COG0641">
    <property type="taxonomic scope" value="Bacteria"/>
</dbReference>
<dbReference type="PANTHER" id="PTHR43273">
    <property type="entry name" value="ANAEROBIC SULFATASE-MATURATING ENZYME HOMOLOG ASLB-RELATED"/>
    <property type="match status" value="1"/>
</dbReference>
<feature type="domain" description="Radical SAM core" evidence="8">
    <location>
        <begin position="95"/>
        <end position="359"/>
    </location>
</feature>
<evidence type="ECO:0000256" key="3">
    <source>
        <dbReference type="ARBA" id="ARBA00022691"/>
    </source>
</evidence>
<dbReference type="PATRIC" id="fig|203275.8.peg.57"/>
<dbReference type="SFLD" id="SFLDG01386">
    <property type="entry name" value="main_SPASM_domain-containing"/>
    <property type="match status" value="1"/>
</dbReference>
<dbReference type="HOGENOM" id="CLU_009273_3_4_10"/>
<dbReference type="PROSITE" id="PS01305">
    <property type="entry name" value="MOAA_NIFB_PQQE"/>
    <property type="match status" value="1"/>
</dbReference>
<evidence type="ECO:0000256" key="7">
    <source>
        <dbReference type="ARBA" id="ARBA00023601"/>
    </source>
</evidence>
<dbReference type="InterPro" id="IPR000385">
    <property type="entry name" value="MoaA_NifB_PqqE_Fe-S-bd_CS"/>
</dbReference>
<keyword evidence="5" id="KW-0408">Iron</keyword>
<evidence type="ECO:0000256" key="1">
    <source>
        <dbReference type="ARBA" id="ARBA00001966"/>
    </source>
</evidence>
<keyword evidence="4" id="KW-0479">Metal-binding</keyword>
<evidence type="ECO:0000313" key="10">
    <source>
        <dbReference type="Proteomes" id="UP000005436"/>
    </source>
</evidence>
<gene>
    <name evidence="9" type="ordered locus">BFO_0060</name>
</gene>
<evidence type="ECO:0000313" key="9">
    <source>
        <dbReference type="EMBL" id="AEW21028.1"/>
    </source>
</evidence>
<dbReference type="AlphaFoldDB" id="G8UQJ6"/>
<dbReference type="InterPro" id="IPR013785">
    <property type="entry name" value="Aldolase_TIM"/>
</dbReference>
<dbReference type="PROSITE" id="PS51918">
    <property type="entry name" value="RADICAL_SAM"/>
    <property type="match status" value="1"/>
</dbReference>
<name>G8UQJ6_TANFA</name>
<dbReference type="GO" id="GO:0016491">
    <property type="term" value="F:oxidoreductase activity"/>
    <property type="evidence" value="ECO:0007669"/>
    <property type="project" value="InterPro"/>
</dbReference>
<dbReference type="RefSeq" id="WP_014223547.1">
    <property type="nucleotide sequence ID" value="NC_016610.1"/>
</dbReference>
<dbReference type="SFLD" id="SFLDG01067">
    <property type="entry name" value="SPASM/twitch_domain_containing"/>
    <property type="match status" value="1"/>
</dbReference>
<dbReference type="Pfam" id="PF04055">
    <property type="entry name" value="Radical_SAM"/>
    <property type="match status" value="1"/>
</dbReference>
<dbReference type="KEGG" id="tfo:BFO_0060"/>
<dbReference type="CDD" id="cd01335">
    <property type="entry name" value="Radical_SAM"/>
    <property type="match status" value="1"/>
</dbReference>
<protein>
    <submittedName>
        <fullName evidence="9">Radical SAM domain protein</fullName>
    </submittedName>
</protein>
<dbReference type="Proteomes" id="UP000005436">
    <property type="component" value="Chromosome"/>
</dbReference>
<dbReference type="PANTHER" id="PTHR43273:SF3">
    <property type="entry name" value="ANAEROBIC SULFATASE-MATURATING ENZYME HOMOLOG ASLB-RELATED"/>
    <property type="match status" value="1"/>
</dbReference>
<comment type="similarity">
    <text evidence="7">Belongs to the radical SAM superfamily. Anaerobic sulfatase-maturating enzyme family.</text>
</comment>
<organism evidence="9 10">
    <name type="scientific">Tannerella forsythia (strain ATCC 43037 / JCM 10827 / CCUG 21028 A / KCTC 5666 / FDC 338)</name>
    <name type="common">Bacteroides forsythus</name>
    <dbReference type="NCBI Taxonomy" id="203275"/>
    <lineage>
        <taxon>Bacteria</taxon>
        <taxon>Pseudomonadati</taxon>
        <taxon>Bacteroidota</taxon>
        <taxon>Bacteroidia</taxon>
        <taxon>Bacteroidales</taxon>
        <taxon>Tannerellaceae</taxon>
        <taxon>Tannerella</taxon>
    </lineage>
</organism>
<sequence length="539" mass="63196">MKAKFPLIQLLYFAKYCIYGLYDGHVNSFLFLSEEEFYIVRKWVSDNCKKKFSLQELNFIKQIKRAGFLKDGVRKNRVDSSDENITNVLNYSQERASRRKLTLEITDKCNLRCKYCRYTINEIKKTGKSHDNKVMKSKVYKKAIQEFIEDYCRTIDRLPIELQKDYLIKNPPIIGLYGGEVLIYKRVVRNIVDFIKKIHFPFDKKYICIAITTNGTLLDEDFIEFCIKEEVYLQISIDGPRSEHDKNRVFASGRGSFEKVYNAIEILRNKYPDFFKSHVSFQAVQAPNYDKKEVLDFFRTMNSNGRFAGVNSFRFLEFADYYLSSIGFKSKSKRNILEIYNNVVYDLMDRVEEYESNCKDEASLIRCYQLDIELKDVFSKVYEMLTRIFETPKLADNFFNSCYLLKTNTFVACNGEIHICERTDFSQPVGDIGNGIDVEKIFDLYKKFFQIMNSSKCKACWAATLCPICIAQLIQDGKVGYPEDERCIAIRQNSRILIEILFILSSKYPRTFNAIQEIFSVSTDASLDEFITQQEFEIE</sequence>
<keyword evidence="3" id="KW-0949">S-adenosyl-L-methionine</keyword>
<dbReference type="SFLD" id="SFLDS00029">
    <property type="entry name" value="Radical_SAM"/>
    <property type="match status" value="1"/>
</dbReference>
<dbReference type="GeneID" id="34757502"/>
<dbReference type="EMBL" id="CP003191">
    <property type="protein sequence ID" value="AEW21028.1"/>
    <property type="molecule type" value="Genomic_DNA"/>
</dbReference>
<accession>G8UQJ6</accession>
<dbReference type="SUPFAM" id="SSF102114">
    <property type="entry name" value="Radical SAM enzymes"/>
    <property type="match status" value="1"/>
</dbReference>
<keyword evidence="10" id="KW-1185">Reference proteome</keyword>
<evidence type="ECO:0000256" key="5">
    <source>
        <dbReference type="ARBA" id="ARBA00023004"/>
    </source>
</evidence>
<keyword evidence="6" id="KW-0411">Iron-sulfur</keyword>
<dbReference type="InterPro" id="IPR058240">
    <property type="entry name" value="rSAM_sf"/>
</dbReference>
<evidence type="ECO:0000259" key="8">
    <source>
        <dbReference type="PROSITE" id="PS51918"/>
    </source>
</evidence>
<evidence type="ECO:0000256" key="6">
    <source>
        <dbReference type="ARBA" id="ARBA00023014"/>
    </source>
</evidence>
<comment type="cofactor">
    <cofactor evidence="1">
        <name>[4Fe-4S] cluster</name>
        <dbReference type="ChEBI" id="CHEBI:49883"/>
    </cofactor>
</comment>